<evidence type="ECO:0000313" key="3">
    <source>
        <dbReference type="Proteomes" id="UP001501490"/>
    </source>
</evidence>
<dbReference type="Pfam" id="PF01547">
    <property type="entry name" value="SBP_bac_1"/>
    <property type="match status" value="1"/>
</dbReference>
<dbReference type="SUPFAM" id="SSF53850">
    <property type="entry name" value="Periplasmic binding protein-like II"/>
    <property type="match status" value="1"/>
</dbReference>
<dbReference type="PROSITE" id="PS51318">
    <property type="entry name" value="TAT"/>
    <property type="match status" value="1"/>
</dbReference>
<name>A0ABP6ZKG6_9ACTN</name>
<dbReference type="InterPro" id="IPR006059">
    <property type="entry name" value="SBP"/>
</dbReference>
<dbReference type="InterPro" id="IPR006311">
    <property type="entry name" value="TAT_signal"/>
</dbReference>
<keyword evidence="1" id="KW-0732">Signal</keyword>
<keyword evidence="3" id="KW-1185">Reference proteome</keyword>
<dbReference type="Gene3D" id="3.40.190.10">
    <property type="entry name" value="Periplasmic binding protein-like II"/>
    <property type="match status" value="2"/>
</dbReference>
<comment type="caution">
    <text evidence="2">The sequence shown here is derived from an EMBL/GenBank/DDBJ whole genome shotgun (WGS) entry which is preliminary data.</text>
</comment>
<feature type="signal peptide" evidence="1">
    <location>
        <begin position="1"/>
        <end position="22"/>
    </location>
</feature>
<dbReference type="EMBL" id="BAABAB010000007">
    <property type="protein sequence ID" value="GAA3611623.1"/>
    <property type="molecule type" value="Genomic_DNA"/>
</dbReference>
<dbReference type="Proteomes" id="UP001501490">
    <property type="component" value="Unassembled WGS sequence"/>
</dbReference>
<dbReference type="InterPro" id="IPR050490">
    <property type="entry name" value="Bact_solute-bd_prot1"/>
</dbReference>
<gene>
    <name evidence="2" type="ORF">GCM10022236_11720</name>
</gene>
<organism evidence="2 3">
    <name type="scientific">Microlunatus ginsengisoli</name>
    <dbReference type="NCBI Taxonomy" id="363863"/>
    <lineage>
        <taxon>Bacteria</taxon>
        <taxon>Bacillati</taxon>
        <taxon>Actinomycetota</taxon>
        <taxon>Actinomycetes</taxon>
        <taxon>Propionibacteriales</taxon>
        <taxon>Propionibacteriaceae</taxon>
        <taxon>Microlunatus</taxon>
    </lineage>
</organism>
<dbReference type="RefSeq" id="WP_344802319.1">
    <property type="nucleotide sequence ID" value="NZ_BAABAB010000007.1"/>
</dbReference>
<proteinExistence type="predicted"/>
<evidence type="ECO:0000256" key="1">
    <source>
        <dbReference type="SAM" id="SignalP"/>
    </source>
</evidence>
<dbReference type="PROSITE" id="PS51257">
    <property type="entry name" value="PROKAR_LIPOPROTEIN"/>
    <property type="match status" value="1"/>
</dbReference>
<evidence type="ECO:0008006" key="4">
    <source>
        <dbReference type="Google" id="ProtNLM"/>
    </source>
</evidence>
<protein>
    <recommendedName>
        <fullName evidence="4">Raffinose/stachyose/melibiose transport system substrate-binding protein</fullName>
    </recommendedName>
</protein>
<accession>A0ABP6ZKG6</accession>
<sequence length="436" mass="46582">MTAQRFTRRGFLGLTAAAAVGAGLTACTGAAPGGSAGGGASGSGTGSKTLRVFTYEDNTTLPLLKNLTKAFDEKNGTTTTVDSLPGSGAAVYPDKLKTELLGGSGPDIWRIWGGELGHPFVKAKQAADLTSYYQKYGWDSKINPQAINGMTFDGVKGGVPFLAAGIGGWYNKAIFAKAGISAPPSSYAELEEMNDKLLAAGVTPLATAGKYGWHMMRLFEYLLETSTGPDLHDKLLTGAETWDRPEVVTAFTNFKKWQDKKWIPDGALGLDPSDVEPWYVQGKSAYTITGQWTETGAIHAANKKSSDFGVFAFPTDQSTVRHSGFVEGYMMNAKSGNPDMAAALIDFLVTPDSQKAMKYGQSAVIGAEPEKATLPLSYEWTQGPGKQPFYTIQDQAFPKQQADQYFAIQSNVLQGSVTPAEAAKQMQQAISAWAKN</sequence>
<dbReference type="PANTHER" id="PTHR43649">
    <property type="entry name" value="ARABINOSE-BINDING PROTEIN-RELATED"/>
    <property type="match status" value="1"/>
</dbReference>
<evidence type="ECO:0000313" key="2">
    <source>
        <dbReference type="EMBL" id="GAA3611623.1"/>
    </source>
</evidence>
<reference evidence="3" key="1">
    <citation type="journal article" date="2019" name="Int. J. Syst. Evol. Microbiol.">
        <title>The Global Catalogue of Microorganisms (GCM) 10K type strain sequencing project: providing services to taxonomists for standard genome sequencing and annotation.</title>
        <authorList>
            <consortium name="The Broad Institute Genomics Platform"/>
            <consortium name="The Broad Institute Genome Sequencing Center for Infectious Disease"/>
            <person name="Wu L."/>
            <person name="Ma J."/>
        </authorList>
    </citation>
    <scope>NUCLEOTIDE SEQUENCE [LARGE SCALE GENOMIC DNA]</scope>
    <source>
        <strain evidence="3">JCM 16929</strain>
    </source>
</reference>
<feature type="chain" id="PRO_5045394578" description="Raffinose/stachyose/melibiose transport system substrate-binding protein" evidence="1">
    <location>
        <begin position="23"/>
        <end position="436"/>
    </location>
</feature>